<keyword evidence="3" id="KW-1185">Reference proteome</keyword>
<dbReference type="Proteomes" id="UP000603865">
    <property type="component" value="Unassembled WGS sequence"/>
</dbReference>
<gene>
    <name evidence="2" type="ORF">GCM10008957_31850</name>
</gene>
<organism evidence="2 3">
    <name type="scientific">Deinococcus ruber</name>
    <dbReference type="NCBI Taxonomy" id="1848197"/>
    <lineage>
        <taxon>Bacteria</taxon>
        <taxon>Thermotogati</taxon>
        <taxon>Deinococcota</taxon>
        <taxon>Deinococci</taxon>
        <taxon>Deinococcales</taxon>
        <taxon>Deinococcaceae</taxon>
        <taxon>Deinococcus</taxon>
    </lineage>
</organism>
<name>A0A918FAL7_9DEIO</name>
<proteinExistence type="predicted"/>
<dbReference type="AlphaFoldDB" id="A0A918FAL7"/>
<protein>
    <submittedName>
        <fullName evidence="2">Uncharacterized protein</fullName>
    </submittedName>
</protein>
<accession>A0A918FAL7</accession>
<keyword evidence="1" id="KW-0812">Transmembrane</keyword>
<sequence length="55" mass="5674">MHTLVFLGTGGLLAGVTLAVLAHQHHPLGAAANAPFLRLFVMIAGAILLLLGLFN</sequence>
<evidence type="ECO:0000313" key="2">
    <source>
        <dbReference type="EMBL" id="GGR16839.1"/>
    </source>
</evidence>
<evidence type="ECO:0000313" key="3">
    <source>
        <dbReference type="Proteomes" id="UP000603865"/>
    </source>
</evidence>
<dbReference type="EMBL" id="BMQL01000019">
    <property type="protein sequence ID" value="GGR16839.1"/>
    <property type="molecule type" value="Genomic_DNA"/>
</dbReference>
<dbReference type="RefSeq" id="WP_189091511.1">
    <property type="nucleotide sequence ID" value="NZ_BMQL01000019.1"/>
</dbReference>
<keyword evidence="1" id="KW-1133">Transmembrane helix</keyword>
<reference evidence="2" key="1">
    <citation type="journal article" date="2014" name="Int. J. Syst. Evol. Microbiol.">
        <title>Complete genome sequence of Corynebacterium casei LMG S-19264T (=DSM 44701T), isolated from a smear-ripened cheese.</title>
        <authorList>
            <consortium name="US DOE Joint Genome Institute (JGI-PGF)"/>
            <person name="Walter F."/>
            <person name="Albersmeier A."/>
            <person name="Kalinowski J."/>
            <person name="Ruckert C."/>
        </authorList>
    </citation>
    <scope>NUCLEOTIDE SEQUENCE</scope>
    <source>
        <strain evidence="2">JCM 31311</strain>
    </source>
</reference>
<keyword evidence="1" id="KW-0472">Membrane</keyword>
<reference evidence="2" key="2">
    <citation type="submission" date="2020-09" db="EMBL/GenBank/DDBJ databases">
        <authorList>
            <person name="Sun Q."/>
            <person name="Ohkuma M."/>
        </authorList>
    </citation>
    <scope>NUCLEOTIDE SEQUENCE</scope>
    <source>
        <strain evidence="2">JCM 31311</strain>
    </source>
</reference>
<comment type="caution">
    <text evidence="2">The sequence shown here is derived from an EMBL/GenBank/DDBJ whole genome shotgun (WGS) entry which is preliminary data.</text>
</comment>
<feature type="transmembrane region" description="Helical" evidence="1">
    <location>
        <begin position="35"/>
        <end position="54"/>
    </location>
</feature>
<evidence type="ECO:0000256" key="1">
    <source>
        <dbReference type="SAM" id="Phobius"/>
    </source>
</evidence>